<dbReference type="EMBL" id="SDLP01000005">
    <property type="protein sequence ID" value="TDL06497.1"/>
    <property type="molecule type" value="Genomic_DNA"/>
</dbReference>
<reference evidence="7 9" key="2">
    <citation type="submission" date="2019-01" db="EMBL/GenBank/DDBJ databases">
        <title>High-quality-draft genome sequences of five non-tuberculosis mycobacteriaceae isolated from a nosocomial environment.</title>
        <authorList>
            <person name="Tiago I."/>
            <person name="Alarico S."/>
            <person name="Pereira S.G."/>
            <person name="Coelho C."/>
            <person name="Maranha A."/>
            <person name="Empadinhas N."/>
        </authorList>
    </citation>
    <scope>NUCLEOTIDE SEQUENCE [LARGE SCALE GENOMIC DNA]</scope>
    <source>
        <strain evidence="7 9">22DIII</strain>
    </source>
</reference>
<feature type="transmembrane region" description="Helical" evidence="5">
    <location>
        <begin position="7"/>
        <end position="26"/>
    </location>
</feature>
<accession>A0A0J6WD95</accession>
<dbReference type="GO" id="GO:0032259">
    <property type="term" value="P:methylation"/>
    <property type="evidence" value="ECO:0007669"/>
    <property type="project" value="UniProtKB-KW"/>
</dbReference>
<feature type="transmembrane region" description="Helical" evidence="5">
    <location>
        <begin position="32"/>
        <end position="54"/>
    </location>
</feature>
<dbReference type="Proteomes" id="UP000036313">
    <property type="component" value="Unassembled WGS sequence"/>
</dbReference>
<reference evidence="6 8" key="1">
    <citation type="journal article" date="2015" name="Genome Biol. Evol.">
        <title>Characterization of Three Mycobacterium spp. with Potential Use in Bioremediation by Genome Sequencing and Comparative Genomics.</title>
        <authorList>
            <person name="Das S."/>
            <person name="Pettersson B.M."/>
            <person name="Behra P.R."/>
            <person name="Ramesh M."/>
            <person name="Dasgupta S."/>
            <person name="Bhattacharya A."/>
            <person name="Kirsebom L.A."/>
        </authorList>
    </citation>
    <scope>NUCLEOTIDE SEQUENCE [LARGE SCALE GENOMIC DNA]</scope>
    <source>
        <strain evidence="6 8">DSM 44075</strain>
    </source>
</reference>
<keyword evidence="6" id="KW-0808">Transferase</keyword>
<dbReference type="RefSeq" id="WP_048421969.1">
    <property type="nucleotide sequence ID" value="NZ_JYNU01000003.1"/>
</dbReference>
<dbReference type="PANTHER" id="PTHR43847">
    <property type="entry name" value="BLL3993 PROTEIN"/>
    <property type="match status" value="1"/>
</dbReference>
<feature type="transmembrane region" description="Helical" evidence="5">
    <location>
        <begin position="108"/>
        <end position="129"/>
    </location>
</feature>
<comment type="subcellular location">
    <subcellularLocation>
        <location evidence="1">Membrane</location>
        <topology evidence="1">Multi-pass membrane protein</topology>
    </subcellularLocation>
</comment>
<dbReference type="Gene3D" id="1.20.120.1630">
    <property type="match status" value="1"/>
</dbReference>
<sequence length="224" mass="23884">MKLILQAIASAVVGILCLGLALFVPAGTVDYWQGWAFIAVFTACSVVSGAYLAVRQPEALARRVKAGPTAETRPAQRIIISLMLVAVIATLVVGALDWRFGWSTVPDWLVVLGDVIVAAGLLGAQLVVVQNNWAGASITVEQDQPLVSTGLYAIVRHPMYAATLVMMAGTPLALGSLWGLAVVALTVPLLAARILDEEKALRAGLAGYLDYTQQVRFRLIPHVW</sequence>
<dbReference type="Pfam" id="PF04140">
    <property type="entry name" value="ICMT"/>
    <property type="match status" value="1"/>
</dbReference>
<protein>
    <submittedName>
        <fullName evidence="6">Isoprenylcysteine carboxyl methyltransferase (ICMT) family protein</fullName>
    </submittedName>
    <submittedName>
        <fullName evidence="7">Isoprenylcysteine carboxylmethyltransferase family protein</fullName>
    </submittedName>
</protein>
<dbReference type="InterPro" id="IPR052527">
    <property type="entry name" value="Metal_cation-efflux_comp"/>
</dbReference>
<organism evidence="6 8">
    <name type="scientific">Mycolicibacterium obuense</name>
    <dbReference type="NCBI Taxonomy" id="1807"/>
    <lineage>
        <taxon>Bacteria</taxon>
        <taxon>Bacillati</taxon>
        <taxon>Actinomycetota</taxon>
        <taxon>Actinomycetes</taxon>
        <taxon>Mycobacteriales</taxon>
        <taxon>Mycobacteriaceae</taxon>
        <taxon>Mycolicibacterium</taxon>
    </lineage>
</organism>
<evidence type="ECO:0000256" key="1">
    <source>
        <dbReference type="ARBA" id="ARBA00004141"/>
    </source>
</evidence>
<evidence type="ECO:0000256" key="5">
    <source>
        <dbReference type="SAM" id="Phobius"/>
    </source>
</evidence>
<evidence type="ECO:0000256" key="4">
    <source>
        <dbReference type="ARBA" id="ARBA00023136"/>
    </source>
</evidence>
<dbReference type="EMBL" id="JYNU01000003">
    <property type="protein sequence ID" value="KMO81230.1"/>
    <property type="molecule type" value="Genomic_DNA"/>
</dbReference>
<dbReference type="InterPro" id="IPR007269">
    <property type="entry name" value="ICMT_MeTrfase"/>
</dbReference>
<evidence type="ECO:0000256" key="3">
    <source>
        <dbReference type="ARBA" id="ARBA00022989"/>
    </source>
</evidence>
<name>A0A0J6WD95_9MYCO</name>
<proteinExistence type="predicted"/>
<dbReference type="AlphaFoldDB" id="A0A0J6WD95"/>
<evidence type="ECO:0000313" key="6">
    <source>
        <dbReference type="EMBL" id="KMO81230.1"/>
    </source>
</evidence>
<evidence type="ECO:0000313" key="9">
    <source>
        <dbReference type="Proteomes" id="UP000294952"/>
    </source>
</evidence>
<dbReference type="PANTHER" id="PTHR43847:SF1">
    <property type="entry name" value="BLL3993 PROTEIN"/>
    <property type="match status" value="1"/>
</dbReference>
<dbReference type="GO" id="GO:0004671">
    <property type="term" value="F:protein C-terminal S-isoprenylcysteine carboxyl O-methyltransferase activity"/>
    <property type="evidence" value="ECO:0007669"/>
    <property type="project" value="InterPro"/>
</dbReference>
<dbReference type="GO" id="GO:0016020">
    <property type="term" value="C:membrane"/>
    <property type="evidence" value="ECO:0007669"/>
    <property type="project" value="UniProtKB-SubCell"/>
</dbReference>
<evidence type="ECO:0000313" key="7">
    <source>
        <dbReference type="EMBL" id="TDL06497.1"/>
    </source>
</evidence>
<keyword evidence="3 5" id="KW-1133">Transmembrane helix</keyword>
<evidence type="ECO:0000313" key="8">
    <source>
        <dbReference type="Proteomes" id="UP000036313"/>
    </source>
</evidence>
<comment type="caution">
    <text evidence="6">The sequence shown here is derived from an EMBL/GenBank/DDBJ whole genome shotgun (WGS) entry which is preliminary data.</text>
</comment>
<dbReference type="PATRIC" id="fig|1807.14.peg.467"/>
<dbReference type="Proteomes" id="UP000294952">
    <property type="component" value="Unassembled WGS sequence"/>
</dbReference>
<evidence type="ECO:0000256" key="2">
    <source>
        <dbReference type="ARBA" id="ARBA00022692"/>
    </source>
</evidence>
<keyword evidence="6" id="KW-0489">Methyltransferase</keyword>
<keyword evidence="2 5" id="KW-0812">Transmembrane</keyword>
<gene>
    <name evidence="7" type="ORF">EUA04_17435</name>
    <name evidence="6" type="ORF">MOBUDSM44075_00457</name>
</gene>
<keyword evidence="4 5" id="KW-0472">Membrane</keyword>
<feature type="transmembrane region" description="Helical" evidence="5">
    <location>
        <begin position="75"/>
        <end position="96"/>
    </location>
</feature>